<dbReference type="Proteomes" id="UP001601444">
    <property type="component" value="Unassembled WGS sequence"/>
</dbReference>
<organism evidence="1 2">
    <name type="scientific">Nocardia thailandica</name>
    <dbReference type="NCBI Taxonomy" id="257275"/>
    <lineage>
        <taxon>Bacteria</taxon>
        <taxon>Bacillati</taxon>
        <taxon>Actinomycetota</taxon>
        <taxon>Actinomycetes</taxon>
        <taxon>Mycobacteriales</taxon>
        <taxon>Nocardiaceae</taxon>
        <taxon>Nocardia</taxon>
    </lineage>
</organism>
<accession>A0ABW6PPS0</accession>
<evidence type="ECO:0000313" key="1">
    <source>
        <dbReference type="EMBL" id="MFF0544391.1"/>
    </source>
</evidence>
<proteinExistence type="predicted"/>
<comment type="caution">
    <text evidence="1">The sequence shown here is derived from an EMBL/GenBank/DDBJ whole genome shotgun (WGS) entry which is preliminary data.</text>
</comment>
<protein>
    <recommendedName>
        <fullName evidence="3">Transcriptional regulator</fullName>
    </recommendedName>
</protein>
<evidence type="ECO:0000313" key="2">
    <source>
        <dbReference type="Proteomes" id="UP001601444"/>
    </source>
</evidence>
<keyword evidence="2" id="KW-1185">Reference proteome</keyword>
<dbReference type="PANTHER" id="PTHR35010">
    <property type="entry name" value="BLL4672 PROTEIN-RELATED"/>
    <property type="match status" value="1"/>
</dbReference>
<dbReference type="RefSeq" id="WP_387700960.1">
    <property type="nucleotide sequence ID" value="NZ_JBIAMX010000009.1"/>
</dbReference>
<sequence length="65" mass="6984">MTSAASVARRAQLKEFLRTRRARIGPAEVGLPAAGNRRTPGLRREELAMLAGASIASAYPRHAAR</sequence>
<gene>
    <name evidence="1" type="ORF">ACFYTF_16290</name>
</gene>
<name>A0ABW6PPS0_9NOCA</name>
<reference evidence="1 2" key="1">
    <citation type="submission" date="2024-10" db="EMBL/GenBank/DDBJ databases">
        <title>The Natural Products Discovery Center: Release of the First 8490 Sequenced Strains for Exploring Actinobacteria Biosynthetic Diversity.</title>
        <authorList>
            <person name="Kalkreuter E."/>
            <person name="Kautsar S.A."/>
            <person name="Yang D."/>
            <person name="Bader C.D."/>
            <person name="Teijaro C.N."/>
            <person name="Fluegel L."/>
            <person name="Davis C.M."/>
            <person name="Simpson J.R."/>
            <person name="Lauterbach L."/>
            <person name="Steele A.D."/>
            <person name="Gui C."/>
            <person name="Meng S."/>
            <person name="Li G."/>
            <person name="Viehrig K."/>
            <person name="Ye F."/>
            <person name="Su P."/>
            <person name="Kiefer A.F."/>
            <person name="Nichols A."/>
            <person name="Cepeda A.J."/>
            <person name="Yan W."/>
            <person name="Fan B."/>
            <person name="Jiang Y."/>
            <person name="Adhikari A."/>
            <person name="Zheng C.-J."/>
            <person name="Schuster L."/>
            <person name="Cowan T.M."/>
            <person name="Smanski M.J."/>
            <person name="Chevrette M.G."/>
            <person name="De Carvalho L.P.S."/>
            <person name="Shen B."/>
        </authorList>
    </citation>
    <scope>NUCLEOTIDE SEQUENCE [LARGE SCALE GENOMIC DNA]</scope>
    <source>
        <strain evidence="1 2">NPDC004045</strain>
    </source>
</reference>
<dbReference type="EMBL" id="JBIAMX010000009">
    <property type="protein sequence ID" value="MFF0544391.1"/>
    <property type="molecule type" value="Genomic_DNA"/>
</dbReference>
<evidence type="ECO:0008006" key="3">
    <source>
        <dbReference type="Google" id="ProtNLM"/>
    </source>
</evidence>